<accession>A0A5D2QWT2</accession>
<name>A0A5D2QWT2_GOSTO</name>
<dbReference type="PANTHER" id="PTHR33067:SF31">
    <property type="entry name" value="RNA-DIRECTED DNA POLYMERASE"/>
    <property type="match status" value="1"/>
</dbReference>
<dbReference type="InterPro" id="IPR021109">
    <property type="entry name" value="Peptidase_aspartic_dom_sf"/>
</dbReference>
<dbReference type="PANTHER" id="PTHR33067">
    <property type="entry name" value="RNA-DIRECTED DNA POLYMERASE-RELATED"/>
    <property type="match status" value="1"/>
</dbReference>
<sequence length="167" mass="19332">MFKALNVSLPLLELFEKMPKYAKFFKDVMSRRKKIGRQEQIALNEEHSVVVSRRVPPKLKDSNKFIIPIKIGEVSFRKALCNLGTSITLMPLSIYRRLGLGELKEITITLQLANWSLVHPKGVLQDVLVRVRKFIFPIDFIVLKFEEDIKIPILIDLLWPHLELLSA</sequence>
<keyword evidence="2" id="KW-1185">Reference proteome</keyword>
<evidence type="ECO:0008006" key="3">
    <source>
        <dbReference type="Google" id="ProtNLM"/>
    </source>
</evidence>
<organism evidence="1 2">
    <name type="scientific">Gossypium tomentosum</name>
    <name type="common">Hawaiian cotton</name>
    <name type="synonym">Gossypium sandvicense</name>
    <dbReference type="NCBI Taxonomy" id="34277"/>
    <lineage>
        <taxon>Eukaryota</taxon>
        <taxon>Viridiplantae</taxon>
        <taxon>Streptophyta</taxon>
        <taxon>Embryophyta</taxon>
        <taxon>Tracheophyta</taxon>
        <taxon>Spermatophyta</taxon>
        <taxon>Magnoliopsida</taxon>
        <taxon>eudicotyledons</taxon>
        <taxon>Gunneridae</taxon>
        <taxon>Pentapetalae</taxon>
        <taxon>rosids</taxon>
        <taxon>malvids</taxon>
        <taxon>Malvales</taxon>
        <taxon>Malvaceae</taxon>
        <taxon>Malvoideae</taxon>
        <taxon>Gossypium</taxon>
    </lineage>
</organism>
<gene>
    <name evidence="1" type="ORF">ES332_A04G079500v1</name>
</gene>
<dbReference type="Gene3D" id="2.40.70.10">
    <property type="entry name" value="Acid Proteases"/>
    <property type="match status" value="1"/>
</dbReference>
<reference evidence="1 2" key="1">
    <citation type="submission" date="2019-07" db="EMBL/GenBank/DDBJ databases">
        <title>WGS assembly of Gossypium tomentosum.</title>
        <authorList>
            <person name="Chen Z.J."/>
            <person name="Sreedasyam A."/>
            <person name="Ando A."/>
            <person name="Song Q."/>
            <person name="De L."/>
            <person name="Hulse-Kemp A."/>
            <person name="Ding M."/>
            <person name="Ye W."/>
            <person name="Kirkbride R."/>
            <person name="Jenkins J."/>
            <person name="Plott C."/>
            <person name="Lovell J."/>
            <person name="Lin Y.-M."/>
            <person name="Vaughn R."/>
            <person name="Liu B."/>
            <person name="Li W."/>
            <person name="Simpson S."/>
            <person name="Scheffler B."/>
            <person name="Saski C."/>
            <person name="Grover C."/>
            <person name="Hu G."/>
            <person name="Conover J."/>
            <person name="Carlson J."/>
            <person name="Shu S."/>
            <person name="Boston L."/>
            <person name="Williams M."/>
            <person name="Peterson D."/>
            <person name="Mcgee K."/>
            <person name="Jones D."/>
            <person name="Wendel J."/>
            <person name="Stelly D."/>
            <person name="Grimwood J."/>
            <person name="Schmutz J."/>
        </authorList>
    </citation>
    <scope>NUCLEOTIDE SEQUENCE [LARGE SCALE GENOMIC DNA]</scope>
    <source>
        <strain evidence="1">7179.01</strain>
    </source>
</reference>
<dbReference type="EMBL" id="CM017613">
    <property type="protein sequence ID" value="TYI32673.1"/>
    <property type="molecule type" value="Genomic_DNA"/>
</dbReference>
<protein>
    <recommendedName>
        <fullName evidence="3">Aspartic peptidase DDI1-type domain-containing protein</fullName>
    </recommendedName>
</protein>
<proteinExistence type="predicted"/>
<evidence type="ECO:0000313" key="2">
    <source>
        <dbReference type="Proteomes" id="UP000322667"/>
    </source>
</evidence>
<dbReference type="CDD" id="cd00303">
    <property type="entry name" value="retropepsin_like"/>
    <property type="match status" value="1"/>
</dbReference>
<evidence type="ECO:0000313" key="1">
    <source>
        <dbReference type="EMBL" id="TYI32673.1"/>
    </source>
</evidence>
<dbReference type="AlphaFoldDB" id="A0A5D2QWT2"/>
<dbReference type="Proteomes" id="UP000322667">
    <property type="component" value="Chromosome A04"/>
</dbReference>